<dbReference type="Gene3D" id="1.10.10.10">
    <property type="entry name" value="Winged helix-like DNA-binding domain superfamily/Winged helix DNA-binding domain"/>
    <property type="match status" value="1"/>
</dbReference>
<dbReference type="PANTHER" id="PTHR43133">
    <property type="entry name" value="RNA POLYMERASE ECF-TYPE SIGMA FACTO"/>
    <property type="match status" value="1"/>
</dbReference>
<dbReference type="RefSeq" id="WP_143555041.1">
    <property type="nucleotide sequence ID" value="NZ_VJWA01000001.1"/>
</dbReference>
<dbReference type="InterPro" id="IPR013324">
    <property type="entry name" value="RNA_pol_sigma_r3/r4-like"/>
</dbReference>
<dbReference type="NCBIfam" id="TIGR02999">
    <property type="entry name" value="Sig-70_X6"/>
    <property type="match status" value="1"/>
</dbReference>
<feature type="domain" description="RNA polymerase sigma-70 ECF-like HTH" evidence="5">
    <location>
        <begin position="12"/>
        <end position="182"/>
    </location>
</feature>
<keyword evidence="3" id="KW-0731">Sigma factor</keyword>
<organism evidence="6 7">
    <name type="scientific">Glacieibacterium frigidum</name>
    <dbReference type="NCBI Taxonomy" id="2593303"/>
    <lineage>
        <taxon>Bacteria</taxon>
        <taxon>Pseudomonadati</taxon>
        <taxon>Pseudomonadota</taxon>
        <taxon>Alphaproteobacteria</taxon>
        <taxon>Sphingomonadales</taxon>
        <taxon>Sphingosinicellaceae</taxon>
        <taxon>Glacieibacterium</taxon>
    </lineage>
</organism>
<evidence type="ECO:0000256" key="4">
    <source>
        <dbReference type="ARBA" id="ARBA00023163"/>
    </source>
</evidence>
<evidence type="ECO:0000256" key="1">
    <source>
        <dbReference type="ARBA" id="ARBA00010641"/>
    </source>
</evidence>
<keyword evidence="2" id="KW-0805">Transcription regulation</keyword>
<dbReference type="Proteomes" id="UP000317894">
    <property type="component" value="Unassembled WGS sequence"/>
</dbReference>
<dbReference type="InterPro" id="IPR039425">
    <property type="entry name" value="RNA_pol_sigma-70-like"/>
</dbReference>
<dbReference type="InterPro" id="IPR013325">
    <property type="entry name" value="RNA_pol_sigma_r2"/>
</dbReference>
<reference evidence="6 7" key="1">
    <citation type="submission" date="2019-07" db="EMBL/GenBank/DDBJ databases">
        <title>Novel species isolated from glacier.</title>
        <authorList>
            <person name="Liu Q."/>
            <person name="Xin Y.-H."/>
        </authorList>
    </citation>
    <scope>NUCLEOTIDE SEQUENCE [LARGE SCALE GENOMIC DNA]</scope>
    <source>
        <strain evidence="6 7">LB1R16</strain>
    </source>
</reference>
<gene>
    <name evidence="6" type="ORF">FMM06_04880</name>
</gene>
<dbReference type="InterPro" id="IPR036388">
    <property type="entry name" value="WH-like_DNA-bd_sf"/>
</dbReference>
<evidence type="ECO:0000256" key="3">
    <source>
        <dbReference type="ARBA" id="ARBA00023082"/>
    </source>
</evidence>
<proteinExistence type="inferred from homology"/>
<accession>A0A552UH08</accession>
<dbReference type="GO" id="GO:0006352">
    <property type="term" value="P:DNA-templated transcription initiation"/>
    <property type="evidence" value="ECO:0007669"/>
    <property type="project" value="InterPro"/>
</dbReference>
<dbReference type="GO" id="GO:0016987">
    <property type="term" value="F:sigma factor activity"/>
    <property type="evidence" value="ECO:0007669"/>
    <property type="project" value="UniProtKB-KW"/>
</dbReference>
<dbReference type="Gene3D" id="1.10.1740.10">
    <property type="match status" value="1"/>
</dbReference>
<dbReference type="InterPro" id="IPR011517">
    <property type="entry name" value="RNA_pol_sigma70_ECF-like"/>
</dbReference>
<dbReference type="OrthoDB" id="128473at2"/>
<dbReference type="NCBIfam" id="TIGR02937">
    <property type="entry name" value="sigma70-ECF"/>
    <property type="match status" value="1"/>
</dbReference>
<comment type="caution">
    <text evidence="6">The sequence shown here is derived from an EMBL/GenBank/DDBJ whole genome shotgun (WGS) entry which is preliminary data.</text>
</comment>
<dbReference type="Pfam" id="PF07638">
    <property type="entry name" value="Sigma70_ECF"/>
    <property type="match status" value="1"/>
</dbReference>
<dbReference type="PANTHER" id="PTHR43133:SF39">
    <property type="entry name" value="SIMILAR TO RNA POLYMERASE SIGMA-E FACTOR"/>
    <property type="match status" value="1"/>
</dbReference>
<protein>
    <submittedName>
        <fullName evidence="6">Sigma-70 family RNA polymerase sigma factor</fullName>
    </submittedName>
</protein>
<dbReference type="InterPro" id="IPR053812">
    <property type="entry name" value="HTH_Sigma70_ECF-like"/>
</dbReference>
<dbReference type="SUPFAM" id="SSF88946">
    <property type="entry name" value="Sigma2 domain of RNA polymerase sigma factors"/>
    <property type="match status" value="1"/>
</dbReference>
<keyword evidence="4" id="KW-0804">Transcription</keyword>
<dbReference type="SUPFAM" id="SSF88659">
    <property type="entry name" value="Sigma3 and sigma4 domains of RNA polymerase sigma factors"/>
    <property type="match status" value="1"/>
</dbReference>
<name>A0A552UH08_9SPHN</name>
<evidence type="ECO:0000313" key="6">
    <source>
        <dbReference type="EMBL" id="TRW17496.1"/>
    </source>
</evidence>
<sequence>MSVGYECDSRALLGAWRGGDRDARDQLFAIFYPDLRRSAAAMLRRERGVSLSTGDLVQESVMRLVALDRIAWADRAHFMALSSTMMRRALLDHLRAKRRNKREHEKVELHTGLHGEPDLSVEKLSDALDDLARIDRERAEIVEMRYFGGMEISEIAAVLGCSEATVKRRWTAARLWLLDALSET</sequence>
<evidence type="ECO:0000313" key="7">
    <source>
        <dbReference type="Proteomes" id="UP000317894"/>
    </source>
</evidence>
<evidence type="ECO:0000259" key="5">
    <source>
        <dbReference type="Pfam" id="PF07638"/>
    </source>
</evidence>
<evidence type="ECO:0000256" key="2">
    <source>
        <dbReference type="ARBA" id="ARBA00023015"/>
    </source>
</evidence>
<dbReference type="AlphaFoldDB" id="A0A552UH08"/>
<keyword evidence="7" id="KW-1185">Reference proteome</keyword>
<dbReference type="InterPro" id="IPR014284">
    <property type="entry name" value="RNA_pol_sigma-70_dom"/>
</dbReference>
<comment type="similarity">
    <text evidence="1">Belongs to the sigma-70 factor family. ECF subfamily.</text>
</comment>
<dbReference type="CDD" id="cd06171">
    <property type="entry name" value="Sigma70_r4"/>
    <property type="match status" value="1"/>
</dbReference>
<dbReference type="EMBL" id="VJWA01000001">
    <property type="protein sequence ID" value="TRW17496.1"/>
    <property type="molecule type" value="Genomic_DNA"/>
</dbReference>